<accession>A0AAV7NRQ9</accession>
<evidence type="ECO:0000313" key="1">
    <source>
        <dbReference type="EMBL" id="KAJ1118214.1"/>
    </source>
</evidence>
<sequence>MRSASCSEPTICMGKLVVTLMGENITGREKSIVDGIVTNKRIDIIFGLAVNGHDADIKVVYGVVINDSFADEEAAVLDVGLVGDGVVVDDLFTLIEKACLIGDNDNISSSPTQMT</sequence>
<gene>
    <name evidence="1" type="ORF">NDU88_006409</name>
</gene>
<reference evidence="1" key="1">
    <citation type="journal article" date="2022" name="bioRxiv">
        <title>Sequencing and chromosome-scale assembly of the giantPleurodeles waltlgenome.</title>
        <authorList>
            <person name="Brown T."/>
            <person name="Elewa A."/>
            <person name="Iarovenko S."/>
            <person name="Subramanian E."/>
            <person name="Araus A.J."/>
            <person name="Petzold A."/>
            <person name="Susuki M."/>
            <person name="Suzuki K.-i.T."/>
            <person name="Hayashi T."/>
            <person name="Toyoda A."/>
            <person name="Oliveira C."/>
            <person name="Osipova E."/>
            <person name="Leigh N.D."/>
            <person name="Simon A."/>
            <person name="Yun M.H."/>
        </authorList>
    </citation>
    <scope>NUCLEOTIDE SEQUENCE</scope>
    <source>
        <strain evidence="1">20211129_DDA</strain>
        <tissue evidence="1">Liver</tissue>
    </source>
</reference>
<proteinExistence type="predicted"/>
<dbReference type="Proteomes" id="UP001066276">
    <property type="component" value="Chromosome 8"/>
</dbReference>
<dbReference type="AlphaFoldDB" id="A0AAV7NRQ9"/>
<dbReference type="EMBL" id="JANPWB010000012">
    <property type="protein sequence ID" value="KAJ1118214.1"/>
    <property type="molecule type" value="Genomic_DNA"/>
</dbReference>
<comment type="caution">
    <text evidence="1">The sequence shown here is derived from an EMBL/GenBank/DDBJ whole genome shotgun (WGS) entry which is preliminary data.</text>
</comment>
<evidence type="ECO:0000313" key="2">
    <source>
        <dbReference type="Proteomes" id="UP001066276"/>
    </source>
</evidence>
<organism evidence="1 2">
    <name type="scientific">Pleurodeles waltl</name>
    <name type="common">Iberian ribbed newt</name>
    <dbReference type="NCBI Taxonomy" id="8319"/>
    <lineage>
        <taxon>Eukaryota</taxon>
        <taxon>Metazoa</taxon>
        <taxon>Chordata</taxon>
        <taxon>Craniata</taxon>
        <taxon>Vertebrata</taxon>
        <taxon>Euteleostomi</taxon>
        <taxon>Amphibia</taxon>
        <taxon>Batrachia</taxon>
        <taxon>Caudata</taxon>
        <taxon>Salamandroidea</taxon>
        <taxon>Salamandridae</taxon>
        <taxon>Pleurodelinae</taxon>
        <taxon>Pleurodeles</taxon>
    </lineage>
</organism>
<name>A0AAV7NRQ9_PLEWA</name>
<keyword evidence="2" id="KW-1185">Reference proteome</keyword>
<protein>
    <submittedName>
        <fullName evidence="1">Uncharacterized protein</fullName>
    </submittedName>
</protein>